<dbReference type="AlphaFoldDB" id="A0AAD7KGA1"/>
<dbReference type="EMBL" id="JARJLG010000001">
    <property type="protein sequence ID" value="KAJ7785003.1"/>
    <property type="molecule type" value="Genomic_DNA"/>
</dbReference>
<sequence length="430" mass="49684">MSSPIVAPAAYPPPEIWWLILKFATWSETSFHVDYHPFQHIQELQETVQSLQHESLRLQTCHSLMGVSRSFRDLTAEFMYKDVRIYDAQGLERLFSALTRSAREDGPHNYGSYIRRLELPRRRTIMEPQSEFLRLPTHPIPCDPETIRLADILHHCPNLEILVRPCLRLDAQNIILWAGLVGKTFDGSLPHLKRLDWHESQLDGRFYGTSHIECLREIVARSPSLRYLFLSSDRPNPLENLTLPSSLHTIRLDGSYFHSPHTRKCLLKSRHRSDAPNLRNMVLHTMLPTPLLDFLAAIGQLHVLELAFAPQMVFSSNKMQRLISRCPKLEELVYYLGAPEISPLVDFQCDTVRRVRLKLNPDEWNPCRSVVRGQVEVLVGPSFPALEEIILHDRARWFLRKDSGSEFLRRLQRRGCAVNYEDGSPVVPPT</sequence>
<gene>
    <name evidence="1" type="ORF">DFH07DRAFT_948087</name>
</gene>
<dbReference type="SUPFAM" id="SSF52047">
    <property type="entry name" value="RNI-like"/>
    <property type="match status" value="1"/>
</dbReference>
<proteinExistence type="predicted"/>
<evidence type="ECO:0000313" key="1">
    <source>
        <dbReference type="EMBL" id="KAJ7785003.1"/>
    </source>
</evidence>
<organism evidence="1 2">
    <name type="scientific">Mycena maculata</name>
    <dbReference type="NCBI Taxonomy" id="230809"/>
    <lineage>
        <taxon>Eukaryota</taxon>
        <taxon>Fungi</taxon>
        <taxon>Dikarya</taxon>
        <taxon>Basidiomycota</taxon>
        <taxon>Agaricomycotina</taxon>
        <taxon>Agaricomycetes</taxon>
        <taxon>Agaricomycetidae</taxon>
        <taxon>Agaricales</taxon>
        <taxon>Marasmiineae</taxon>
        <taxon>Mycenaceae</taxon>
        <taxon>Mycena</taxon>
    </lineage>
</organism>
<accession>A0AAD7KGA1</accession>
<dbReference type="Gene3D" id="3.80.10.10">
    <property type="entry name" value="Ribonuclease Inhibitor"/>
    <property type="match status" value="1"/>
</dbReference>
<evidence type="ECO:0008006" key="3">
    <source>
        <dbReference type="Google" id="ProtNLM"/>
    </source>
</evidence>
<dbReference type="Proteomes" id="UP001215280">
    <property type="component" value="Unassembled WGS sequence"/>
</dbReference>
<evidence type="ECO:0000313" key="2">
    <source>
        <dbReference type="Proteomes" id="UP001215280"/>
    </source>
</evidence>
<reference evidence="1" key="1">
    <citation type="submission" date="2023-03" db="EMBL/GenBank/DDBJ databases">
        <title>Massive genome expansion in bonnet fungi (Mycena s.s.) driven by repeated elements and novel gene families across ecological guilds.</title>
        <authorList>
            <consortium name="Lawrence Berkeley National Laboratory"/>
            <person name="Harder C.B."/>
            <person name="Miyauchi S."/>
            <person name="Viragh M."/>
            <person name="Kuo A."/>
            <person name="Thoen E."/>
            <person name="Andreopoulos B."/>
            <person name="Lu D."/>
            <person name="Skrede I."/>
            <person name="Drula E."/>
            <person name="Henrissat B."/>
            <person name="Morin E."/>
            <person name="Kohler A."/>
            <person name="Barry K."/>
            <person name="LaButti K."/>
            <person name="Morin E."/>
            <person name="Salamov A."/>
            <person name="Lipzen A."/>
            <person name="Mereny Z."/>
            <person name="Hegedus B."/>
            <person name="Baldrian P."/>
            <person name="Stursova M."/>
            <person name="Weitz H."/>
            <person name="Taylor A."/>
            <person name="Grigoriev I.V."/>
            <person name="Nagy L.G."/>
            <person name="Martin F."/>
            <person name="Kauserud H."/>
        </authorList>
    </citation>
    <scope>NUCLEOTIDE SEQUENCE</scope>
    <source>
        <strain evidence="1">CBHHK188m</strain>
    </source>
</reference>
<dbReference type="InterPro" id="IPR032675">
    <property type="entry name" value="LRR_dom_sf"/>
</dbReference>
<protein>
    <recommendedName>
        <fullName evidence="3">F-box domain-containing protein</fullName>
    </recommendedName>
</protein>
<keyword evidence="2" id="KW-1185">Reference proteome</keyword>
<name>A0AAD7KGA1_9AGAR</name>
<comment type="caution">
    <text evidence="1">The sequence shown here is derived from an EMBL/GenBank/DDBJ whole genome shotgun (WGS) entry which is preliminary data.</text>
</comment>